<gene>
    <name evidence="2" type="ORF">NCTC4824_01379</name>
</gene>
<feature type="compositionally biased region" description="Basic and acidic residues" evidence="1">
    <location>
        <begin position="1"/>
        <end position="17"/>
    </location>
</feature>
<dbReference type="KEGG" id="blen:NCTC4824_01379"/>
<keyword evidence="3" id="KW-1185">Reference proteome</keyword>
<evidence type="ECO:0000313" key="2">
    <source>
        <dbReference type="EMBL" id="SQI54956.1"/>
    </source>
</evidence>
<dbReference type="AlphaFoldDB" id="A0A2X4VS74"/>
<dbReference type="Proteomes" id="UP000249134">
    <property type="component" value="Chromosome 1"/>
</dbReference>
<evidence type="ECO:0000313" key="3">
    <source>
        <dbReference type="Proteomes" id="UP000249134"/>
    </source>
</evidence>
<name>A0A2X4VS74_LEDLE</name>
<sequence>MEKSDQNSFISKDEKSNDQTIKQINEMYATGVVEELDEWANQKEQAFLDE</sequence>
<protein>
    <submittedName>
        <fullName evidence="2">Uncharacterized protein</fullName>
    </submittedName>
</protein>
<reference evidence="2 3" key="1">
    <citation type="submission" date="2018-06" db="EMBL/GenBank/DDBJ databases">
        <authorList>
            <consortium name="Pathogen Informatics"/>
            <person name="Doyle S."/>
        </authorList>
    </citation>
    <scope>NUCLEOTIDE SEQUENCE [LARGE SCALE GENOMIC DNA]</scope>
    <source>
        <strain evidence="2 3">NCTC4824</strain>
    </source>
</reference>
<evidence type="ECO:0000256" key="1">
    <source>
        <dbReference type="SAM" id="MobiDB-lite"/>
    </source>
</evidence>
<dbReference type="STRING" id="1348624.GCA_001591545_00470"/>
<dbReference type="EMBL" id="LS483476">
    <property type="protein sequence ID" value="SQI54956.1"/>
    <property type="molecule type" value="Genomic_DNA"/>
</dbReference>
<organism evidence="2 3">
    <name type="scientific">Lederbergia lenta</name>
    <name type="common">Bacillus lentus</name>
    <dbReference type="NCBI Taxonomy" id="1467"/>
    <lineage>
        <taxon>Bacteria</taxon>
        <taxon>Bacillati</taxon>
        <taxon>Bacillota</taxon>
        <taxon>Bacilli</taxon>
        <taxon>Bacillales</taxon>
        <taxon>Bacillaceae</taxon>
        <taxon>Lederbergia</taxon>
    </lineage>
</organism>
<dbReference type="RefSeq" id="WP_157419479.1">
    <property type="nucleotide sequence ID" value="NZ_CBCSGM010000001.1"/>
</dbReference>
<accession>A0A2X4VS74</accession>
<proteinExistence type="predicted"/>
<feature type="region of interest" description="Disordered" evidence="1">
    <location>
        <begin position="1"/>
        <end position="21"/>
    </location>
</feature>